<dbReference type="Pfam" id="PF08238">
    <property type="entry name" value="Sel1"/>
    <property type="match status" value="6"/>
</dbReference>
<protein>
    <recommendedName>
        <fullName evidence="6">Sel1 domain protein repeat-containing protein</fullName>
    </recommendedName>
</protein>
<evidence type="ECO:0000256" key="1">
    <source>
        <dbReference type="ARBA" id="ARBA00038101"/>
    </source>
</evidence>
<dbReference type="InterPro" id="IPR050767">
    <property type="entry name" value="Sel1_AlgK"/>
</dbReference>
<reference evidence="4" key="1">
    <citation type="submission" date="2021-01" db="EMBL/GenBank/DDBJ databases">
        <authorList>
            <consortium name="Genoscope - CEA"/>
            <person name="William W."/>
        </authorList>
    </citation>
    <scope>NUCLEOTIDE SEQUENCE</scope>
</reference>
<dbReference type="Proteomes" id="UP000689195">
    <property type="component" value="Unassembled WGS sequence"/>
</dbReference>
<dbReference type="EMBL" id="CAJJDO010000080">
    <property type="protein sequence ID" value="CAD8182995.1"/>
    <property type="molecule type" value="Genomic_DNA"/>
</dbReference>
<evidence type="ECO:0000256" key="3">
    <source>
        <dbReference type="SAM" id="Phobius"/>
    </source>
</evidence>
<dbReference type="PANTHER" id="PTHR11102">
    <property type="entry name" value="SEL-1-LIKE PROTEIN"/>
    <property type="match status" value="1"/>
</dbReference>
<name>A0A8S1W416_9CILI</name>
<dbReference type="InterPro" id="IPR006597">
    <property type="entry name" value="Sel1-like"/>
</dbReference>
<evidence type="ECO:0000313" key="4">
    <source>
        <dbReference type="EMBL" id="CAD8182995.1"/>
    </source>
</evidence>
<feature type="transmembrane region" description="Helical" evidence="3">
    <location>
        <begin position="738"/>
        <end position="758"/>
    </location>
</feature>
<evidence type="ECO:0000256" key="2">
    <source>
        <dbReference type="SAM" id="MobiDB-lite"/>
    </source>
</evidence>
<gene>
    <name evidence="4" type="ORF">PPENT_87.1.T0800024</name>
</gene>
<feature type="compositionally biased region" description="Low complexity" evidence="2">
    <location>
        <begin position="245"/>
        <end position="261"/>
    </location>
</feature>
<feature type="region of interest" description="Disordered" evidence="2">
    <location>
        <begin position="245"/>
        <end position="268"/>
    </location>
</feature>
<proteinExistence type="inferred from homology"/>
<evidence type="ECO:0000313" key="5">
    <source>
        <dbReference type="Proteomes" id="UP000689195"/>
    </source>
</evidence>
<organism evidence="4 5">
    <name type="scientific">Paramecium pentaurelia</name>
    <dbReference type="NCBI Taxonomy" id="43138"/>
    <lineage>
        <taxon>Eukaryota</taxon>
        <taxon>Sar</taxon>
        <taxon>Alveolata</taxon>
        <taxon>Ciliophora</taxon>
        <taxon>Intramacronucleata</taxon>
        <taxon>Oligohymenophorea</taxon>
        <taxon>Peniculida</taxon>
        <taxon>Parameciidae</taxon>
        <taxon>Paramecium</taxon>
    </lineage>
</organism>
<evidence type="ECO:0008006" key="6">
    <source>
        <dbReference type="Google" id="ProtNLM"/>
    </source>
</evidence>
<comment type="caution">
    <text evidence="4">The sequence shown here is derived from an EMBL/GenBank/DDBJ whole genome shotgun (WGS) entry which is preliminary data.</text>
</comment>
<sequence length="796" mass="93704">MQQTDYDEIQHHLKLAQDGDIDAQFKVGLMYEDGKGDQQNIQECIQWYQLAANKHPQAAYNLASIYYLGRVVAPDYKIAYKYFNKAAELQNEQGMFQLGLMHLFGQGVEQDFEKSRAWFEKAAKLGSVSAMNNLGNIYRSGNGTHIQIEEAKKYYRMAADKGDLCAMTNLATVLLQTNPTEAFDWYLQAAKGGFENAQYNLAVLYEEGTGTKLNLQQALYWYKQAAQAGNIEAKEAVTRLSPLVQNQQQNDKQQQGQNTKQSSAKQGGCGSIKLFEKSIQLSLRIFTQSKRFCKNNRYLKKSHTYLCQLQNHMIQHSIKQLNSIIQTFNISSDFHYEKLCAMNSIFQLLLTKETEVDQIDMPKQTITNIYIKKVNYKFFYQIWILIQVQQYQQELQKYLFLFPINQLDYCSCFIVSIIQFKNQLNYFIKKDQCSLRIIQLQFGFLLKQKMNLKNQFKLQLKLDFISIFAEFRSFMIQTIQSQICQLNLLQNVYKILYFLSINFHTLENHIKQQILGLLSDYNDNLQQRKMIKQLNNQQKIIEILLNHLVQRISIIRLIVNKINNQIDSINQNLQNLTTYQIVYNIFQLKQFSSQQNTLIMNLRPLQIPQNNIFTKLQLNSKLITGVSDFVQIYCSHTLDQQKSCICLEIRVINNCPFRLDNFGIQILFDRNSQIHNNYKLIEELPNQEIQLFYVVKVNPKLSMHFAFDIILQDNKYKSQQSFAIRTQNYRISMLEISYTQHIFIFIIQLFFNIQYMIVHQILGVTQREIIYNFIKNYYNNHFLQFNIQFNKTQILI</sequence>
<keyword evidence="3" id="KW-1133">Transmembrane helix</keyword>
<dbReference type="OrthoDB" id="437708at2759"/>
<dbReference type="PANTHER" id="PTHR11102:SF160">
    <property type="entry name" value="ERAD-ASSOCIATED E3 UBIQUITIN-PROTEIN LIGASE COMPONENT HRD3"/>
    <property type="match status" value="1"/>
</dbReference>
<dbReference type="SMART" id="SM00671">
    <property type="entry name" value="SEL1"/>
    <property type="match status" value="6"/>
</dbReference>
<dbReference type="AlphaFoldDB" id="A0A8S1W416"/>
<keyword evidence="3" id="KW-0812">Transmembrane</keyword>
<accession>A0A8S1W416</accession>
<keyword evidence="5" id="KW-1185">Reference proteome</keyword>
<comment type="similarity">
    <text evidence="1">Belongs to the sel-1 family.</text>
</comment>
<keyword evidence="3" id="KW-0472">Membrane</keyword>